<reference evidence="2" key="2">
    <citation type="submission" date="2018-08" db="EMBL/GenBank/DDBJ databases">
        <title>Oryza rufipogon genomic DNA, chromosome 11, BAC clone:ORUFIb0043P10.</title>
        <authorList>
            <person name="Wu J."/>
            <person name="Kanamori H."/>
        </authorList>
    </citation>
    <scope>NUCLEOTIDE SEQUENCE</scope>
    <source>
        <strain evidence="2">W1943</strain>
    </source>
</reference>
<gene>
    <name evidence="2" type="primary">ORUFIb0043P10.10</name>
    <name evidence="1" type="synonym">ORUFIa0109I24.15</name>
</gene>
<reference evidence="1" key="1">
    <citation type="submission" date="2018-08" db="EMBL/GenBank/DDBJ databases">
        <title>Oryza rufipogon genomic DNA, chromosome 11, BAC clone:ORUFIa0109I24.</title>
        <authorList>
            <person name="Wu J."/>
            <person name="Kanamori H."/>
        </authorList>
    </citation>
    <scope>NUCLEOTIDE SEQUENCE</scope>
    <source>
        <strain evidence="1">W1943</strain>
    </source>
</reference>
<dbReference type="EMBL" id="AP018889">
    <property type="protein sequence ID" value="BBF90132.1"/>
    <property type="molecule type" value="Genomic_DNA"/>
</dbReference>
<name>A0A679BBY2_ORYRU</name>
<evidence type="ECO:0000313" key="1">
    <source>
        <dbReference type="EMBL" id="BBF90132.1"/>
    </source>
</evidence>
<accession>A0A679BBY2</accession>
<evidence type="ECO:0000313" key="2">
    <source>
        <dbReference type="EMBL" id="BBF90141.1"/>
    </source>
</evidence>
<proteinExistence type="predicted"/>
<dbReference type="EMBL" id="AP018890">
    <property type="protein sequence ID" value="BBF90141.1"/>
    <property type="molecule type" value="Genomic_DNA"/>
</dbReference>
<protein>
    <submittedName>
        <fullName evidence="2">Uncharacterized protein</fullName>
    </submittedName>
</protein>
<dbReference type="AlphaFoldDB" id="A0A679BBY2"/>
<sequence length="123" mass="11935">MVAPPAIAIVAPPTAATIVPAVVSNGSACSSPAVVHPAFVNAADVALAAATVIVVVRPAVVAVVVGNGSARSSLAVADPALVDAIDAPTTVVARKLLLPSLMPPLSETTVALVDTADAAWAVT</sequence>
<organism evidence="2">
    <name type="scientific">Oryza rufipogon</name>
    <name type="common">Brownbeard rice</name>
    <name type="synonym">Asian wild rice</name>
    <dbReference type="NCBI Taxonomy" id="4529"/>
    <lineage>
        <taxon>Eukaryota</taxon>
        <taxon>Viridiplantae</taxon>
        <taxon>Streptophyta</taxon>
        <taxon>Embryophyta</taxon>
        <taxon>Tracheophyta</taxon>
        <taxon>Spermatophyta</taxon>
        <taxon>Magnoliopsida</taxon>
        <taxon>Liliopsida</taxon>
        <taxon>Poales</taxon>
        <taxon>Poaceae</taxon>
        <taxon>BOP clade</taxon>
        <taxon>Oryzoideae</taxon>
        <taxon>Oryzeae</taxon>
        <taxon>Oryzinae</taxon>
        <taxon>Oryza</taxon>
    </lineage>
</organism>